<gene>
    <name evidence="3" type="ORF">EI97DRAFT_460240</name>
</gene>
<dbReference type="GeneID" id="54554271"/>
<accession>A0A6A6JCU2</accession>
<feature type="compositionally biased region" description="Polar residues" evidence="1">
    <location>
        <begin position="309"/>
        <end position="324"/>
    </location>
</feature>
<protein>
    <submittedName>
        <fullName evidence="3">Uncharacterized protein</fullName>
    </submittedName>
</protein>
<feature type="transmembrane region" description="Helical" evidence="2">
    <location>
        <begin position="206"/>
        <end position="224"/>
    </location>
</feature>
<organism evidence="3 4">
    <name type="scientific">Westerdykella ornata</name>
    <dbReference type="NCBI Taxonomy" id="318751"/>
    <lineage>
        <taxon>Eukaryota</taxon>
        <taxon>Fungi</taxon>
        <taxon>Dikarya</taxon>
        <taxon>Ascomycota</taxon>
        <taxon>Pezizomycotina</taxon>
        <taxon>Dothideomycetes</taxon>
        <taxon>Pleosporomycetidae</taxon>
        <taxon>Pleosporales</taxon>
        <taxon>Sporormiaceae</taxon>
        <taxon>Westerdykella</taxon>
    </lineage>
</organism>
<keyword evidence="2" id="KW-1133">Transmembrane helix</keyword>
<reference evidence="3" key="1">
    <citation type="journal article" date="2020" name="Stud. Mycol.">
        <title>101 Dothideomycetes genomes: a test case for predicting lifestyles and emergence of pathogens.</title>
        <authorList>
            <person name="Haridas S."/>
            <person name="Albert R."/>
            <person name="Binder M."/>
            <person name="Bloem J."/>
            <person name="Labutti K."/>
            <person name="Salamov A."/>
            <person name="Andreopoulos B."/>
            <person name="Baker S."/>
            <person name="Barry K."/>
            <person name="Bills G."/>
            <person name="Bluhm B."/>
            <person name="Cannon C."/>
            <person name="Castanera R."/>
            <person name="Culley D."/>
            <person name="Daum C."/>
            <person name="Ezra D."/>
            <person name="Gonzalez J."/>
            <person name="Henrissat B."/>
            <person name="Kuo A."/>
            <person name="Liang C."/>
            <person name="Lipzen A."/>
            <person name="Lutzoni F."/>
            <person name="Magnuson J."/>
            <person name="Mondo S."/>
            <person name="Nolan M."/>
            <person name="Ohm R."/>
            <person name="Pangilinan J."/>
            <person name="Park H.-J."/>
            <person name="Ramirez L."/>
            <person name="Alfaro M."/>
            <person name="Sun H."/>
            <person name="Tritt A."/>
            <person name="Yoshinaga Y."/>
            <person name="Zwiers L.-H."/>
            <person name="Turgeon B."/>
            <person name="Goodwin S."/>
            <person name="Spatafora J."/>
            <person name="Crous P."/>
            <person name="Grigoriev I."/>
        </authorList>
    </citation>
    <scope>NUCLEOTIDE SEQUENCE</scope>
    <source>
        <strain evidence="3">CBS 379.55</strain>
    </source>
</reference>
<evidence type="ECO:0000313" key="4">
    <source>
        <dbReference type="Proteomes" id="UP000800097"/>
    </source>
</evidence>
<feature type="region of interest" description="Disordered" evidence="1">
    <location>
        <begin position="298"/>
        <end position="370"/>
    </location>
</feature>
<name>A0A6A6JCU2_WESOR</name>
<keyword evidence="2" id="KW-0472">Membrane</keyword>
<evidence type="ECO:0000256" key="1">
    <source>
        <dbReference type="SAM" id="MobiDB-lite"/>
    </source>
</evidence>
<dbReference type="EMBL" id="ML986503">
    <property type="protein sequence ID" value="KAF2274381.1"/>
    <property type="molecule type" value="Genomic_DNA"/>
</dbReference>
<evidence type="ECO:0000313" key="3">
    <source>
        <dbReference type="EMBL" id="KAF2274381.1"/>
    </source>
</evidence>
<feature type="transmembrane region" description="Helical" evidence="2">
    <location>
        <begin position="79"/>
        <end position="97"/>
    </location>
</feature>
<keyword evidence="4" id="KW-1185">Reference proteome</keyword>
<dbReference type="RefSeq" id="XP_033651920.1">
    <property type="nucleotide sequence ID" value="XM_033801096.1"/>
</dbReference>
<evidence type="ECO:0000256" key="2">
    <source>
        <dbReference type="SAM" id="Phobius"/>
    </source>
</evidence>
<proteinExistence type="predicted"/>
<dbReference type="Proteomes" id="UP000800097">
    <property type="component" value="Unassembled WGS sequence"/>
</dbReference>
<feature type="transmembrane region" description="Helical" evidence="2">
    <location>
        <begin position="230"/>
        <end position="252"/>
    </location>
</feature>
<sequence length="542" mass="60981">MAADRNDQRTLSNSLAFLDTYPDPELTTDHSFEAWFEKIQGRFDRLPRRINTDVLRSWAQQWVPFLIGHMAAFNLYNRFYAFSLIFSIAFLQWLLILRQPRRSTDSLARIKELQWGFQLGVTLCAAAQFPYSRSDFLLPLILKTADADGDRGWIKGDIRELLQCRLPAMIAAVILEPRILAPPMWIQGSVILLCPKILGQWTGYHVLALLASPVWVTLVIWLVAVSVDFVFALGVLNAVSVYVVMKWSSALWREGFPDERMRAIEEEWERESLAMSSGVGERREAGGGAVRAVVEAARRRGGEGRIQDTPATGSSRATQSSPAGQGSAARRSTRRRRDSPERPDFAPLFQSLSGVNEPSDAGPDPGAPSDRLEARSWREALLATYMVYRTWLYDYLCETLWALYLVSVRLLSLYTTYRVATCLLRWGTSGIGVLLDPDRIRRVFAALIRVLRWISLTVTDVDLIRKPFLAVSDPDHVRNLVLWLQEVPWTLREKMDAVSAMVAEGFNAALQGLKGAGAAAKKSVSTPSVKKEFVKEQGRGKF</sequence>
<dbReference type="AlphaFoldDB" id="A0A6A6JCU2"/>
<keyword evidence="2" id="KW-0812">Transmembrane</keyword>